<evidence type="ECO:0000256" key="1">
    <source>
        <dbReference type="ARBA" id="ARBA00004613"/>
    </source>
</evidence>
<dbReference type="Proteomes" id="UP001516400">
    <property type="component" value="Unassembled WGS sequence"/>
</dbReference>
<feature type="domain" description="Serpin" evidence="10">
    <location>
        <begin position="467"/>
        <end position="824"/>
    </location>
</feature>
<feature type="signal peptide" evidence="9">
    <location>
        <begin position="1"/>
        <end position="20"/>
    </location>
</feature>
<dbReference type="InterPro" id="IPR000215">
    <property type="entry name" value="Serpin_fam"/>
</dbReference>
<keyword evidence="3" id="KW-0964">Secreted</keyword>
<comment type="similarity">
    <text evidence="2 8">Belongs to the serpin family.</text>
</comment>
<protein>
    <recommendedName>
        <fullName evidence="10">Serpin domain-containing protein</fullName>
    </recommendedName>
</protein>
<reference evidence="11 12" key="1">
    <citation type="journal article" date="2021" name="BMC Biol.">
        <title>Horizontally acquired antibacterial genes associated with adaptive radiation of ladybird beetles.</title>
        <authorList>
            <person name="Li H.S."/>
            <person name="Tang X.F."/>
            <person name="Huang Y.H."/>
            <person name="Xu Z.Y."/>
            <person name="Chen M.L."/>
            <person name="Du X.Y."/>
            <person name="Qiu B.Y."/>
            <person name="Chen P.T."/>
            <person name="Zhang W."/>
            <person name="Slipinski A."/>
            <person name="Escalona H.E."/>
            <person name="Waterhouse R.M."/>
            <person name="Zwick A."/>
            <person name="Pang H."/>
        </authorList>
    </citation>
    <scope>NUCLEOTIDE SEQUENCE [LARGE SCALE GENOMIC DNA]</scope>
    <source>
        <strain evidence="11">SYSU2018</strain>
    </source>
</reference>
<evidence type="ECO:0000256" key="3">
    <source>
        <dbReference type="ARBA" id="ARBA00022525"/>
    </source>
</evidence>
<evidence type="ECO:0000259" key="10">
    <source>
        <dbReference type="SMART" id="SM00093"/>
    </source>
</evidence>
<dbReference type="SUPFAM" id="SSF56574">
    <property type="entry name" value="Serpins"/>
    <property type="match status" value="2"/>
</dbReference>
<dbReference type="InterPro" id="IPR036186">
    <property type="entry name" value="Serpin_sf"/>
</dbReference>
<dbReference type="Gene3D" id="2.30.39.10">
    <property type="entry name" value="Alpha-1-antitrypsin, domain 1"/>
    <property type="match status" value="2"/>
</dbReference>
<feature type="chain" id="PRO_5044862367" description="Serpin domain-containing protein" evidence="9">
    <location>
        <begin position="21"/>
        <end position="868"/>
    </location>
</feature>
<organism evidence="11 12">
    <name type="scientific">Cryptolaemus montrouzieri</name>
    <dbReference type="NCBI Taxonomy" id="559131"/>
    <lineage>
        <taxon>Eukaryota</taxon>
        <taxon>Metazoa</taxon>
        <taxon>Ecdysozoa</taxon>
        <taxon>Arthropoda</taxon>
        <taxon>Hexapoda</taxon>
        <taxon>Insecta</taxon>
        <taxon>Pterygota</taxon>
        <taxon>Neoptera</taxon>
        <taxon>Endopterygota</taxon>
        <taxon>Coleoptera</taxon>
        <taxon>Polyphaga</taxon>
        <taxon>Cucujiformia</taxon>
        <taxon>Coccinelloidea</taxon>
        <taxon>Coccinellidae</taxon>
        <taxon>Scymninae</taxon>
        <taxon>Scymnini</taxon>
        <taxon>Cryptolaemus</taxon>
    </lineage>
</organism>
<accession>A0ABD2PFM8</accession>
<evidence type="ECO:0000256" key="6">
    <source>
        <dbReference type="ARBA" id="ARBA00022900"/>
    </source>
</evidence>
<dbReference type="GO" id="GO:0004867">
    <property type="term" value="F:serine-type endopeptidase inhibitor activity"/>
    <property type="evidence" value="ECO:0007669"/>
    <property type="project" value="UniProtKB-KW"/>
</dbReference>
<comment type="caution">
    <text evidence="11">The sequence shown here is derived from an EMBL/GenBank/DDBJ whole genome shotgun (WGS) entry which is preliminary data.</text>
</comment>
<evidence type="ECO:0000256" key="8">
    <source>
        <dbReference type="RuleBase" id="RU000411"/>
    </source>
</evidence>
<dbReference type="SMART" id="SM00093">
    <property type="entry name" value="SERPIN"/>
    <property type="match status" value="2"/>
</dbReference>
<evidence type="ECO:0000313" key="11">
    <source>
        <dbReference type="EMBL" id="KAL3289709.1"/>
    </source>
</evidence>
<evidence type="ECO:0000256" key="5">
    <source>
        <dbReference type="ARBA" id="ARBA00022729"/>
    </source>
</evidence>
<evidence type="ECO:0000256" key="4">
    <source>
        <dbReference type="ARBA" id="ARBA00022690"/>
    </source>
</evidence>
<dbReference type="EMBL" id="JABFTP020000186">
    <property type="protein sequence ID" value="KAL3289709.1"/>
    <property type="molecule type" value="Genomic_DNA"/>
</dbReference>
<sequence length="868" mass="98181">MVSFLTIAIWCCFAYSLVEGAIDSNALNASIRDNEDDAYYPHPNWSDPFDWMFLKAFADSKYKNVILSPISLKIVLALLYEGSSGSTAKEFQNILLFPEKKQIVRENFYRIIQALKTQEKENVLNLGTKIFMDIGITPEQSFSAVAMHNYHTSIENLDFANGTASSAAINSWVEKLTEGKIPSLVSPDEVKDAVMLMINTIFFKGAWRHEFPKNRTQIGGFYISPLDVVNVPLMRTTDKFFYYESSALDAKILRLPYKGKKYSMFIILPNTKAGLKTLLKKIDLDTLKRDFYYMDYVPVEVTLPKLKFDFKAKITNMLEEFGLRQMFQNTASFPGIARGEKNTLRMLYVTDIIQKSGIQMDEEGSTVYSSTDVQLTNKFGEVDNFFNATHPFMFFIEEPTTGTILFIGKVENPLHIDTVTMRNGGLSPEMPTKVPASTIPLSTDRLNLEPEIAGSNSIINRFNYFDLELLQEFSEANENVFISPASIKTTLSMILEGAKGKCAQEIGNALRIENIDDSETRKQLEKLLFDLNEKTASNELTTANAIFVSNKLKLLNEYQEKLEKHYSATIKPLDFSNPSKAVDEINAWVSNATKGNIPTIIDDNLFDESTLVITNALYFKGIWQTTFNPKETEIKCFEVPDLGCKQVPIMQKTDTLNYNLVPYLNAHAVEVPYKDNKYSMLLLIPSKGTNIKTLARDLQHSHFDNILDSLRPTEIILEMPRFEIENQLSLVDYLKPLKIQEIFGPNANLSGIVEKTNIRIGNIVHKAKIEVDEQGTKATAATAAVVIPLMGDTALRVSANVPFIFFIYRKESKNILFEGILLDPKISETTPAPAPDVVKSTPRTRHIPKFQNRQINLAQPRRIFPTYP</sequence>
<keyword evidence="6" id="KW-0722">Serine protease inhibitor</keyword>
<dbReference type="PANTHER" id="PTHR11461:SF357">
    <property type="entry name" value="SERINE PROTEASE INHIBITOR 27A"/>
    <property type="match status" value="1"/>
</dbReference>
<evidence type="ECO:0000256" key="2">
    <source>
        <dbReference type="ARBA" id="ARBA00009500"/>
    </source>
</evidence>
<evidence type="ECO:0000256" key="7">
    <source>
        <dbReference type="ARBA" id="ARBA00023180"/>
    </source>
</evidence>
<keyword evidence="12" id="KW-1185">Reference proteome</keyword>
<evidence type="ECO:0000313" key="12">
    <source>
        <dbReference type="Proteomes" id="UP001516400"/>
    </source>
</evidence>
<dbReference type="InterPro" id="IPR042178">
    <property type="entry name" value="Serpin_sf_1"/>
</dbReference>
<dbReference type="AlphaFoldDB" id="A0ABD2PFM8"/>
<feature type="domain" description="Serpin" evidence="10">
    <location>
        <begin position="51"/>
        <end position="413"/>
    </location>
</feature>
<keyword evidence="7" id="KW-0325">Glycoprotein</keyword>
<keyword evidence="5 9" id="KW-0732">Signal</keyword>
<keyword evidence="4" id="KW-0646">Protease inhibitor</keyword>
<dbReference type="InterPro" id="IPR042185">
    <property type="entry name" value="Serpin_sf_2"/>
</dbReference>
<dbReference type="InterPro" id="IPR023796">
    <property type="entry name" value="Serpin_dom"/>
</dbReference>
<dbReference type="Pfam" id="PF00079">
    <property type="entry name" value="Serpin"/>
    <property type="match status" value="2"/>
</dbReference>
<dbReference type="Gene3D" id="3.30.497.10">
    <property type="entry name" value="Antithrombin, subunit I, domain 2"/>
    <property type="match status" value="2"/>
</dbReference>
<dbReference type="GO" id="GO:0005576">
    <property type="term" value="C:extracellular region"/>
    <property type="evidence" value="ECO:0007669"/>
    <property type="project" value="UniProtKB-SubCell"/>
</dbReference>
<dbReference type="FunFam" id="2.30.39.10:FF:000030">
    <property type="entry name" value="Serpin 2"/>
    <property type="match status" value="1"/>
</dbReference>
<gene>
    <name evidence="11" type="ORF">HHI36_023109</name>
</gene>
<name>A0ABD2PFM8_9CUCU</name>
<dbReference type="PANTHER" id="PTHR11461">
    <property type="entry name" value="SERINE PROTEASE INHIBITOR, SERPIN"/>
    <property type="match status" value="1"/>
</dbReference>
<comment type="subcellular location">
    <subcellularLocation>
        <location evidence="1">Secreted</location>
    </subcellularLocation>
</comment>
<proteinExistence type="inferred from homology"/>
<dbReference type="CDD" id="cd19578">
    <property type="entry name" value="serpinK_insect_SRPN2-like"/>
    <property type="match status" value="1"/>
</dbReference>
<evidence type="ECO:0000256" key="9">
    <source>
        <dbReference type="SAM" id="SignalP"/>
    </source>
</evidence>